<evidence type="ECO:0000259" key="4">
    <source>
        <dbReference type="PROSITE" id="PS50943"/>
    </source>
</evidence>
<dbReference type="PANTHER" id="PTHR40661:SF3">
    <property type="entry name" value="FELS-1 PROPHAGE TRANSCRIPTIONAL REGULATOR"/>
    <property type="match status" value="1"/>
</dbReference>
<dbReference type="KEGG" id="ptes:JQU52_05785"/>
<dbReference type="SUPFAM" id="SSF51306">
    <property type="entry name" value="LexA/Signal peptidase"/>
    <property type="match status" value="1"/>
</dbReference>
<dbReference type="PROSITE" id="PS50943">
    <property type="entry name" value="HTH_CROC1"/>
    <property type="match status" value="1"/>
</dbReference>
<dbReference type="PANTHER" id="PTHR40661">
    <property type="match status" value="1"/>
</dbReference>
<name>A0A892ZMF8_9NEIS</name>
<keyword evidence="6" id="KW-1185">Reference proteome</keyword>
<feature type="domain" description="HTH cro/C1-type" evidence="4">
    <location>
        <begin position="10"/>
        <end position="65"/>
    </location>
</feature>
<dbReference type="Gene3D" id="2.10.109.10">
    <property type="entry name" value="Umud Fragment, subunit A"/>
    <property type="match status" value="1"/>
</dbReference>
<organism evidence="5 6">
    <name type="scientific">Paralysiella testudinis</name>
    <dbReference type="NCBI Taxonomy" id="2809020"/>
    <lineage>
        <taxon>Bacteria</taxon>
        <taxon>Pseudomonadati</taxon>
        <taxon>Pseudomonadota</taxon>
        <taxon>Betaproteobacteria</taxon>
        <taxon>Neisseriales</taxon>
        <taxon>Neisseriaceae</taxon>
        <taxon>Paralysiella</taxon>
    </lineage>
</organism>
<reference evidence="5" key="1">
    <citation type="submission" date="2021-02" db="EMBL/GenBank/DDBJ databases">
        <title>Neisseriaceae sp. 26B isolated from the cloaca of a Common Toad-headed Turtle (Mesoclemmys nasuta).</title>
        <authorList>
            <person name="Spergser J."/>
            <person name="Busse H.-J."/>
        </authorList>
    </citation>
    <scope>NUCLEOTIDE SEQUENCE</scope>
    <source>
        <strain evidence="5">26B</strain>
    </source>
</reference>
<proteinExistence type="predicted"/>
<keyword evidence="1" id="KW-0805">Transcription regulation</keyword>
<gene>
    <name evidence="5" type="ORF">JQU52_05785</name>
</gene>
<dbReference type="InterPro" id="IPR001387">
    <property type="entry name" value="Cro/C1-type_HTH"/>
</dbReference>
<dbReference type="InterPro" id="IPR039418">
    <property type="entry name" value="LexA-like"/>
</dbReference>
<dbReference type="SUPFAM" id="SSF47413">
    <property type="entry name" value="lambda repressor-like DNA-binding domains"/>
    <property type="match status" value="1"/>
</dbReference>
<dbReference type="InterPro" id="IPR036286">
    <property type="entry name" value="LexA/Signal_pep-like_sf"/>
</dbReference>
<keyword evidence="2" id="KW-0238">DNA-binding</keyword>
<evidence type="ECO:0000256" key="3">
    <source>
        <dbReference type="ARBA" id="ARBA00023163"/>
    </source>
</evidence>
<evidence type="ECO:0000256" key="1">
    <source>
        <dbReference type="ARBA" id="ARBA00023015"/>
    </source>
</evidence>
<keyword evidence="3" id="KW-0804">Transcription</keyword>
<protein>
    <submittedName>
        <fullName evidence="5">Helix-turn-helix domain-containing protein</fullName>
    </submittedName>
</protein>
<dbReference type="CDD" id="cd00093">
    <property type="entry name" value="HTH_XRE"/>
    <property type="match status" value="1"/>
</dbReference>
<dbReference type="Gene3D" id="1.10.260.40">
    <property type="entry name" value="lambda repressor-like DNA-binding domains"/>
    <property type="match status" value="1"/>
</dbReference>
<dbReference type="InterPro" id="IPR015927">
    <property type="entry name" value="Peptidase_S24_S26A/B/C"/>
</dbReference>
<sequence>MVQGTIGERIRQKRKELKLTQKELARRMKEVSHVAISQWESNTTKPNAENLYDLSILFGCDLSWLLKGEGQSSNVASINLNGNMVPIISYNILETWDIAQPLQMMKEEEHIMTDVNISVFAFAVRVLGDSMKPDFIEGDIVIIDPEIKPEPGEFVLARNQNNVLFRKYREDGSDLKGGSHFILTPLNKDYVQVVSRDQDVRIIGTMVEHRIYRRKR</sequence>
<dbReference type="Pfam" id="PF00717">
    <property type="entry name" value="Peptidase_S24"/>
    <property type="match status" value="1"/>
</dbReference>
<evidence type="ECO:0000313" key="6">
    <source>
        <dbReference type="Proteomes" id="UP000653156"/>
    </source>
</evidence>
<dbReference type="InterPro" id="IPR010982">
    <property type="entry name" value="Lambda_DNA-bd_dom_sf"/>
</dbReference>
<dbReference type="EMBL" id="CP069798">
    <property type="protein sequence ID" value="QRQ82886.1"/>
    <property type="molecule type" value="Genomic_DNA"/>
</dbReference>
<evidence type="ECO:0000313" key="5">
    <source>
        <dbReference type="EMBL" id="QRQ82886.1"/>
    </source>
</evidence>
<dbReference type="GO" id="GO:0003677">
    <property type="term" value="F:DNA binding"/>
    <property type="evidence" value="ECO:0007669"/>
    <property type="project" value="UniProtKB-KW"/>
</dbReference>
<accession>A0A892ZMF8</accession>
<dbReference type="Proteomes" id="UP000653156">
    <property type="component" value="Chromosome"/>
</dbReference>
<dbReference type="SMART" id="SM00530">
    <property type="entry name" value="HTH_XRE"/>
    <property type="match status" value="1"/>
</dbReference>
<dbReference type="Pfam" id="PF01381">
    <property type="entry name" value="HTH_3"/>
    <property type="match status" value="1"/>
</dbReference>
<dbReference type="CDD" id="cd06529">
    <property type="entry name" value="S24_LexA-like"/>
    <property type="match status" value="1"/>
</dbReference>
<dbReference type="AlphaFoldDB" id="A0A892ZMF8"/>
<evidence type="ECO:0000256" key="2">
    <source>
        <dbReference type="ARBA" id="ARBA00023125"/>
    </source>
</evidence>